<gene>
    <name evidence="2" type="ORF">RchiOBHm_Chr2g0142291</name>
</gene>
<protein>
    <submittedName>
        <fullName evidence="2">Uncharacterized protein</fullName>
    </submittedName>
</protein>
<reference evidence="2 3" key="1">
    <citation type="journal article" date="2018" name="Nat. Genet.">
        <title>The Rosa genome provides new insights in the design of modern roses.</title>
        <authorList>
            <person name="Bendahmane M."/>
        </authorList>
    </citation>
    <scope>NUCLEOTIDE SEQUENCE [LARGE SCALE GENOMIC DNA]</scope>
    <source>
        <strain evidence="3">cv. Old Blush</strain>
    </source>
</reference>
<keyword evidence="1" id="KW-0812">Transmembrane</keyword>
<dbReference type="Proteomes" id="UP000238479">
    <property type="component" value="Chromosome 2"/>
</dbReference>
<keyword evidence="1" id="KW-1133">Transmembrane helix</keyword>
<name>A0A2P6RXV1_ROSCH</name>
<evidence type="ECO:0000313" key="3">
    <source>
        <dbReference type="Proteomes" id="UP000238479"/>
    </source>
</evidence>
<proteinExistence type="predicted"/>
<dbReference type="AlphaFoldDB" id="A0A2P6RXV1"/>
<keyword evidence="1" id="KW-0472">Membrane</keyword>
<sequence>MGRRLGQAHGDLKPIVIGNLLHETVNLTFGSGKRGGAGHGALHELGLDLHVDELLLKRVHGLRHLLEVSGVERGLEGFDDGFGGEFQLHDLVHQLLRVAHGGRIWGIFDFLGFWMFWFLIGESLRLSNQEKIEKEILIYANFTRTSTRRSFRIISPFFFFFLFSLFFLSFLHYLSQFFFLFFFYFDLYVDN</sequence>
<evidence type="ECO:0000256" key="1">
    <source>
        <dbReference type="SAM" id="Phobius"/>
    </source>
</evidence>
<keyword evidence="3" id="KW-1185">Reference proteome</keyword>
<dbReference type="EMBL" id="PDCK01000040">
    <property type="protein sequence ID" value="PRQ51246.1"/>
    <property type="molecule type" value="Genomic_DNA"/>
</dbReference>
<dbReference type="Gramene" id="PRQ51246">
    <property type="protein sequence ID" value="PRQ51246"/>
    <property type="gene ID" value="RchiOBHm_Chr2g0142291"/>
</dbReference>
<evidence type="ECO:0000313" key="2">
    <source>
        <dbReference type="EMBL" id="PRQ51246.1"/>
    </source>
</evidence>
<organism evidence="2 3">
    <name type="scientific">Rosa chinensis</name>
    <name type="common">China rose</name>
    <dbReference type="NCBI Taxonomy" id="74649"/>
    <lineage>
        <taxon>Eukaryota</taxon>
        <taxon>Viridiplantae</taxon>
        <taxon>Streptophyta</taxon>
        <taxon>Embryophyta</taxon>
        <taxon>Tracheophyta</taxon>
        <taxon>Spermatophyta</taxon>
        <taxon>Magnoliopsida</taxon>
        <taxon>eudicotyledons</taxon>
        <taxon>Gunneridae</taxon>
        <taxon>Pentapetalae</taxon>
        <taxon>rosids</taxon>
        <taxon>fabids</taxon>
        <taxon>Rosales</taxon>
        <taxon>Rosaceae</taxon>
        <taxon>Rosoideae</taxon>
        <taxon>Rosoideae incertae sedis</taxon>
        <taxon>Rosa</taxon>
    </lineage>
</organism>
<feature type="transmembrane region" description="Helical" evidence="1">
    <location>
        <begin position="104"/>
        <end position="124"/>
    </location>
</feature>
<feature type="transmembrane region" description="Helical" evidence="1">
    <location>
        <begin position="157"/>
        <end position="185"/>
    </location>
</feature>
<comment type="caution">
    <text evidence="2">The sequence shown here is derived from an EMBL/GenBank/DDBJ whole genome shotgun (WGS) entry which is preliminary data.</text>
</comment>
<accession>A0A2P6RXV1</accession>